<dbReference type="CDD" id="cd04333">
    <property type="entry name" value="ProX_deacylase"/>
    <property type="match status" value="1"/>
</dbReference>
<dbReference type="Proteomes" id="UP001519271">
    <property type="component" value="Unassembled WGS sequence"/>
</dbReference>
<organism evidence="2 3">
    <name type="scientific">Youngiibacter multivorans</name>
    <dbReference type="NCBI Taxonomy" id="937251"/>
    <lineage>
        <taxon>Bacteria</taxon>
        <taxon>Bacillati</taxon>
        <taxon>Bacillota</taxon>
        <taxon>Clostridia</taxon>
        <taxon>Eubacteriales</taxon>
        <taxon>Clostridiaceae</taxon>
        <taxon>Youngiibacter</taxon>
    </lineage>
</organism>
<evidence type="ECO:0000259" key="1">
    <source>
        <dbReference type="Pfam" id="PF04073"/>
    </source>
</evidence>
<feature type="domain" description="YbaK/aminoacyl-tRNA synthetase-associated" evidence="1">
    <location>
        <begin position="26"/>
        <end position="142"/>
    </location>
</feature>
<dbReference type="SUPFAM" id="SSF55826">
    <property type="entry name" value="YbaK/ProRS associated domain"/>
    <property type="match status" value="1"/>
</dbReference>
<protein>
    <submittedName>
        <fullName evidence="2">Prolyl-tRNA editing enzyme YbaK/EbsC (Cys-tRNA(Pro) deacylase)</fullName>
    </submittedName>
</protein>
<dbReference type="PANTHER" id="PTHR30411:SF1">
    <property type="entry name" value="CYTOPLASMIC PROTEIN"/>
    <property type="match status" value="1"/>
</dbReference>
<dbReference type="Pfam" id="PF04073">
    <property type="entry name" value="tRNA_edit"/>
    <property type="match status" value="1"/>
</dbReference>
<keyword evidence="3" id="KW-1185">Reference proteome</keyword>
<dbReference type="Gene3D" id="3.90.960.10">
    <property type="entry name" value="YbaK/aminoacyl-tRNA synthetase-associated domain"/>
    <property type="match status" value="1"/>
</dbReference>
<accession>A0ABS4G1E6</accession>
<comment type="caution">
    <text evidence="2">The sequence shown here is derived from an EMBL/GenBank/DDBJ whole genome shotgun (WGS) entry which is preliminary data.</text>
</comment>
<dbReference type="RefSeq" id="WP_209458599.1">
    <property type="nucleotide sequence ID" value="NZ_JAGGKC010000005.1"/>
</dbReference>
<proteinExistence type="predicted"/>
<dbReference type="InterPro" id="IPR036754">
    <property type="entry name" value="YbaK/aa-tRNA-synt-asso_dom_sf"/>
</dbReference>
<dbReference type="EMBL" id="JAGGKC010000005">
    <property type="protein sequence ID" value="MBP1918363.1"/>
    <property type="molecule type" value="Genomic_DNA"/>
</dbReference>
<evidence type="ECO:0000313" key="2">
    <source>
        <dbReference type="EMBL" id="MBP1918363.1"/>
    </source>
</evidence>
<name>A0ABS4G1E6_9CLOT</name>
<gene>
    <name evidence="2" type="ORF">J2Z34_000835</name>
</gene>
<reference evidence="2 3" key="1">
    <citation type="submission" date="2021-03" db="EMBL/GenBank/DDBJ databases">
        <title>Genomic Encyclopedia of Type Strains, Phase IV (KMG-IV): sequencing the most valuable type-strain genomes for metagenomic binning, comparative biology and taxonomic classification.</title>
        <authorList>
            <person name="Goeker M."/>
        </authorList>
    </citation>
    <scope>NUCLEOTIDE SEQUENCE [LARGE SCALE GENOMIC DNA]</scope>
    <source>
        <strain evidence="2 3">DSM 6139</strain>
    </source>
</reference>
<evidence type="ECO:0000313" key="3">
    <source>
        <dbReference type="Proteomes" id="UP001519271"/>
    </source>
</evidence>
<sequence>MGIENVKEYFRRYDIEDRIMEFPVSTATVQAAAEALGTEPQRIAKTVALKGSDDGCILLVTAGDTKIDSAKFKKAFLTKAKMLSPEDALLFTTHPVGGVCPFGIEDKRVGVFLDESLKRFDVVYPACGSSNSAIGLKIPELETYSRSKGWVDVCRLPEI</sequence>
<dbReference type="PANTHER" id="PTHR30411">
    <property type="entry name" value="CYTOPLASMIC PROTEIN"/>
    <property type="match status" value="1"/>
</dbReference>
<dbReference type="InterPro" id="IPR007214">
    <property type="entry name" value="YbaK/aa-tRNA-synth-assoc-dom"/>
</dbReference>